<dbReference type="EMBL" id="MU275838">
    <property type="protein sequence ID" value="KAI0054165.1"/>
    <property type="molecule type" value="Genomic_DNA"/>
</dbReference>
<reference evidence="1" key="2">
    <citation type="journal article" date="2022" name="New Phytol.">
        <title>Evolutionary transition to the ectomycorrhizal habit in the genomes of a hyperdiverse lineage of mushroom-forming fungi.</title>
        <authorList>
            <person name="Looney B."/>
            <person name="Miyauchi S."/>
            <person name="Morin E."/>
            <person name="Drula E."/>
            <person name="Courty P.E."/>
            <person name="Kohler A."/>
            <person name="Kuo A."/>
            <person name="LaButti K."/>
            <person name="Pangilinan J."/>
            <person name="Lipzen A."/>
            <person name="Riley R."/>
            <person name="Andreopoulos W."/>
            <person name="He G."/>
            <person name="Johnson J."/>
            <person name="Nolan M."/>
            <person name="Tritt A."/>
            <person name="Barry K.W."/>
            <person name="Grigoriev I.V."/>
            <person name="Nagy L.G."/>
            <person name="Hibbett D."/>
            <person name="Henrissat B."/>
            <person name="Matheny P.B."/>
            <person name="Labbe J."/>
            <person name="Martin F.M."/>
        </authorList>
    </citation>
    <scope>NUCLEOTIDE SEQUENCE</scope>
    <source>
        <strain evidence="1">FP105234-sp</strain>
    </source>
</reference>
<protein>
    <submittedName>
        <fullName evidence="1">Uncharacterized protein</fullName>
    </submittedName>
</protein>
<evidence type="ECO:0000313" key="2">
    <source>
        <dbReference type="Proteomes" id="UP000814033"/>
    </source>
</evidence>
<proteinExistence type="predicted"/>
<sequence length="682" mass="71339">MPYVKSRSTASDPRPSSTRTRSARRPPALAAPSPNLLLESMSTPAPHTGPHRQRPPKTHHPSPHPTPINNNNAAAAAAAPPHTVAVVVPDHVDGSPQPKGNTHAPPAPVDPKDEGGGAAKNNMNTGAQPVANAEVSAVPDPVPQPDKQSNAPAQSPTVSIHTSPLFAATKTPDTVIGIAQLTATSTPLMAATSPLLSVLSSSSMPPPSLSSASASAPSTLPASDTTDALLPSDAADQTTSLHPTLSHHTIIVAALAVGGACILGAIFIVLKLWSRPRRRTHPTPSLPILQDSFSSQKGDDSPIFGGKERLSSRPPSNAVIFPWTQYHSGIPRPPPPRANTGSEDDVPFSQRRYSRLEEDMPVATIQHATAASYAQPTVQLVSERAPRNVSRLSTMSVAYVPPPGQDIGVAVTSGPGLARNPSGARASVRRSMRDFDHGKRRSTMYTEAETLPYSSSPSMPLDVAGDPGGASYGQGRARIKAPYGVGSYLRASTATSAAATKRASMATEMNPFDEATYAVPPIPTHAPRAASPGPSLYPDDSLSVAGDRRRAPAKKAPGPAKAGSPGMEASAAVGNLMLSDYRASKMSPALSPRAGSVDESGDAASAMDGVYDYDSDRDRGYAYHKRADDKPPRVPSPPPLPSLAQMALAHTHPDDYADYRSPTYSIYGLYDPDRKSRADGGY</sequence>
<keyword evidence="2" id="KW-1185">Reference proteome</keyword>
<dbReference type="Proteomes" id="UP000814033">
    <property type="component" value="Unassembled WGS sequence"/>
</dbReference>
<reference evidence="1" key="1">
    <citation type="submission" date="2021-02" db="EMBL/GenBank/DDBJ databases">
        <authorList>
            <consortium name="DOE Joint Genome Institute"/>
            <person name="Ahrendt S."/>
            <person name="Looney B.P."/>
            <person name="Miyauchi S."/>
            <person name="Morin E."/>
            <person name="Drula E."/>
            <person name="Courty P.E."/>
            <person name="Chicoki N."/>
            <person name="Fauchery L."/>
            <person name="Kohler A."/>
            <person name="Kuo A."/>
            <person name="Labutti K."/>
            <person name="Pangilinan J."/>
            <person name="Lipzen A."/>
            <person name="Riley R."/>
            <person name="Andreopoulos W."/>
            <person name="He G."/>
            <person name="Johnson J."/>
            <person name="Barry K.W."/>
            <person name="Grigoriev I.V."/>
            <person name="Nagy L."/>
            <person name="Hibbett D."/>
            <person name="Henrissat B."/>
            <person name="Matheny P.B."/>
            <person name="Labbe J."/>
            <person name="Martin F."/>
        </authorList>
    </citation>
    <scope>NUCLEOTIDE SEQUENCE</scope>
    <source>
        <strain evidence="1">FP105234-sp</strain>
    </source>
</reference>
<accession>A0ACB8SDY7</accession>
<evidence type="ECO:0000313" key="1">
    <source>
        <dbReference type="EMBL" id="KAI0054165.1"/>
    </source>
</evidence>
<comment type="caution">
    <text evidence="1">The sequence shown here is derived from an EMBL/GenBank/DDBJ whole genome shotgun (WGS) entry which is preliminary data.</text>
</comment>
<gene>
    <name evidence="1" type="ORF">FA95DRAFT_43633</name>
</gene>
<name>A0ACB8SDY7_9AGAM</name>
<organism evidence="1 2">
    <name type="scientific">Auriscalpium vulgare</name>
    <dbReference type="NCBI Taxonomy" id="40419"/>
    <lineage>
        <taxon>Eukaryota</taxon>
        <taxon>Fungi</taxon>
        <taxon>Dikarya</taxon>
        <taxon>Basidiomycota</taxon>
        <taxon>Agaricomycotina</taxon>
        <taxon>Agaricomycetes</taxon>
        <taxon>Russulales</taxon>
        <taxon>Auriscalpiaceae</taxon>
        <taxon>Auriscalpium</taxon>
    </lineage>
</organism>